<organism evidence="1">
    <name type="scientific">Leviviridae sp</name>
    <dbReference type="NCBI Taxonomy" id="2027243"/>
    <lineage>
        <taxon>Viruses</taxon>
        <taxon>Riboviria</taxon>
        <taxon>Orthornavirae</taxon>
        <taxon>Lenarviricota</taxon>
        <taxon>Leviviricetes</taxon>
        <taxon>Norzivirales</taxon>
        <taxon>Fiersviridae</taxon>
    </lineage>
</organism>
<name>A0A514DD02_9VIRU</name>
<gene>
    <name evidence="1" type="ORF">H4RhizoLitter21327_000003</name>
</gene>
<protein>
    <submittedName>
        <fullName evidence="1">Uncharacterized protein</fullName>
    </submittedName>
</protein>
<accession>A0A514DD02</accession>
<sequence>MTLDTVHSSLQTDRASKALMALQLVSAGLNIARPFAPKARLHLAAVIADSLSLYFAKTTEEVANGHMAVAGSLQAMSEEHQKRATDVMSVL</sequence>
<reference evidence="1" key="1">
    <citation type="submission" date="2019-05" db="EMBL/GenBank/DDBJ databases">
        <title>Metatranscriptomic reconstruction reveals RNA viruses with the potential to shape carbon cycling in soil.</title>
        <authorList>
            <person name="Starr E.P."/>
            <person name="Nuccio E."/>
            <person name="Pett-Ridge J."/>
            <person name="Banfield J.F."/>
            <person name="Firestone M.K."/>
        </authorList>
    </citation>
    <scope>NUCLEOTIDE SEQUENCE</scope>
    <source>
        <strain evidence="1">H4_Rhizo_Litter_21_scaffold_327</strain>
    </source>
</reference>
<proteinExistence type="predicted"/>
<dbReference type="EMBL" id="MN036277">
    <property type="protein sequence ID" value="QDH91492.1"/>
    <property type="molecule type" value="Genomic_RNA"/>
</dbReference>
<evidence type="ECO:0000313" key="1">
    <source>
        <dbReference type="EMBL" id="QDH91492.1"/>
    </source>
</evidence>